<dbReference type="Proteomes" id="UP000215181">
    <property type="component" value="Unassembled WGS sequence"/>
</dbReference>
<proteinExistence type="predicted"/>
<protein>
    <recommendedName>
        <fullName evidence="3">Histidine kinase</fullName>
    </recommendedName>
</protein>
<dbReference type="EMBL" id="NOIH01000003">
    <property type="protein sequence ID" value="OYD55396.1"/>
    <property type="molecule type" value="Genomic_DNA"/>
</dbReference>
<reference evidence="1 2" key="1">
    <citation type="submission" date="2017-07" db="EMBL/GenBank/DDBJ databases">
        <title>Thauera sp. KNDSS-Mac4 genome sequence and assembly.</title>
        <authorList>
            <person name="Mayilraj S."/>
        </authorList>
    </citation>
    <scope>NUCLEOTIDE SEQUENCE [LARGE SCALE GENOMIC DNA]</scope>
    <source>
        <strain evidence="1 2">KNDSS-Mac4</strain>
    </source>
</reference>
<evidence type="ECO:0008006" key="3">
    <source>
        <dbReference type="Google" id="ProtNLM"/>
    </source>
</evidence>
<dbReference type="OrthoDB" id="9865708at2"/>
<sequence>MSGAGFDDAAQAAADTTLLAILRRMASPLRHDLAGALLIPRMRLQMMRRQLQGDAPDPGRMLGAVDEVLSALNALRAVQISTIGWIEQQEEMSLRLGDALSAAVSSFGLSFSERGISIEQLGSDATGSACYPAQPLRLLLQAGFLLALDQAPPSGRLVVECAADGDGVRVQWRFEVGDASETTGLSEAGLVPDRDRLSPDGVTALCRRFDARFEPQFAAGTLHLAAPPAI</sequence>
<dbReference type="AlphaFoldDB" id="A0A235F291"/>
<comment type="caution">
    <text evidence="1">The sequence shown here is derived from an EMBL/GenBank/DDBJ whole genome shotgun (WGS) entry which is preliminary data.</text>
</comment>
<evidence type="ECO:0000313" key="2">
    <source>
        <dbReference type="Proteomes" id="UP000215181"/>
    </source>
</evidence>
<dbReference type="RefSeq" id="WP_094267232.1">
    <property type="nucleotide sequence ID" value="NZ_NOIH01000003.1"/>
</dbReference>
<organism evidence="1 2">
    <name type="scientific">Thauera propionica</name>
    <dbReference type="NCBI Taxonomy" id="2019431"/>
    <lineage>
        <taxon>Bacteria</taxon>
        <taxon>Pseudomonadati</taxon>
        <taxon>Pseudomonadota</taxon>
        <taxon>Betaproteobacteria</taxon>
        <taxon>Rhodocyclales</taxon>
        <taxon>Zoogloeaceae</taxon>
        <taxon>Thauera</taxon>
    </lineage>
</organism>
<keyword evidence="2" id="KW-1185">Reference proteome</keyword>
<accession>A0A235F291</accession>
<name>A0A235F291_9RHOO</name>
<evidence type="ECO:0000313" key="1">
    <source>
        <dbReference type="EMBL" id="OYD55396.1"/>
    </source>
</evidence>
<gene>
    <name evidence="1" type="ORF">CGK74_04190</name>
</gene>